<dbReference type="InterPro" id="IPR050916">
    <property type="entry name" value="SCAN-C2H2_zinc_finger"/>
</dbReference>
<sequence length="143" mass="16829">MALRATSGTRAIDLPSRGYTIPLGLLFFSFLIPGRNASLLTCLQFLHQHPSPRERRQCFRQFCYQDAEGPREVCGMLWKLCHRWLQPERRSKSQILELVILEQFLSILPEEMQNWVRAGHPETCFQAVSLEFLRKEDQNHKMR</sequence>
<protein>
    <recommendedName>
        <fullName evidence="2">SCAN box domain-containing protein</fullName>
    </recommendedName>
</protein>
<dbReference type="InterPro" id="IPR038269">
    <property type="entry name" value="SCAN_sf"/>
</dbReference>
<dbReference type="PANTHER" id="PTHR45935">
    <property type="entry name" value="PROTEIN ZBED8-RELATED"/>
    <property type="match status" value="1"/>
</dbReference>
<dbReference type="GeneTree" id="ENSGT00940000154715"/>
<name>A0A8C6XKV1_NAJNA</name>
<dbReference type="CDD" id="cd07936">
    <property type="entry name" value="SCAN"/>
    <property type="match status" value="1"/>
</dbReference>
<dbReference type="Gene3D" id="1.10.4020.10">
    <property type="entry name" value="DNA breaking-rejoining enzymes"/>
    <property type="match status" value="1"/>
</dbReference>
<dbReference type="SMART" id="SM00431">
    <property type="entry name" value="SCAN"/>
    <property type="match status" value="1"/>
</dbReference>
<keyword evidence="4" id="KW-1185">Reference proteome</keyword>
<dbReference type="Proteomes" id="UP000694559">
    <property type="component" value="Unplaced"/>
</dbReference>
<dbReference type="PANTHER" id="PTHR45935:SF15">
    <property type="entry name" value="SCAN BOX DOMAIN-CONTAINING PROTEIN"/>
    <property type="match status" value="1"/>
</dbReference>
<dbReference type="PROSITE" id="PS50804">
    <property type="entry name" value="SCAN_BOX"/>
    <property type="match status" value="1"/>
</dbReference>
<dbReference type="SUPFAM" id="SSF47353">
    <property type="entry name" value="Retrovirus capsid dimerization domain-like"/>
    <property type="match status" value="1"/>
</dbReference>
<evidence type="ECO:0000313" key="4">
    <source>
        <dbReference type="Proteomes" id="UP000694559"/>
    </source>
</evidence>
<dbReference type="Ensembl" id="ENSNNAT00000016674.1">
    <property type="protein sequence ID" value="ENSNNAP00000015900.1"/>
    <property type="gene ID" value="ENSNNAG00000010716.1"/>
</dbReference>
<dbReference type="Pfam" id="PF02023">
    <property type="entry name" value="SCAN"/>
    <property type="match status" value="1"/>
</dbReference>
<feature type="domain" description="SCAN box" evidence="2">
    <location>
        <begin position="56"/>
        <end position="130"/>
    </location>
</feature>
<evidence type="ECO:0000313" key="3">
    <source>
        <dbReference type="Ensembl" id="ENSNNAP00000015900.1"/>
    </source>
</evidence>
<keyword evidence="1" id="KW-0539">Nucleus</keyword>
<reference evidence="3" key="1">
    <citation type="submission" date="2025-08" db="UniProtKB">
        <authorList>
            <consortium name="Ensembl"/>
        </authorList>
    </citation>
    <scope>IDENTIFICATION</scope>
</reference>
<accession>A0A8C6XKV1</accession>
<organism evidence="3 4">
    <name type="scientific">Naja naja</name>
    <name type="common">Indian cobra</name>
    <dbReference type="NCBI Taxonomy" id="35670"/>
    <lineage>
        <taxon>Eukaryota</taxon>
        <taxon>Metazoa</taxon>
        <taxon>Chordata</taxon>
        <taxon>Craniata</taxon>
        <taxon>Vertebrata</taxon>
        <taxon>Euteleostomi</taxon>
        <taxon>Lepidosauria</taxon>
        <taxon>Squamata</taxon>
        <taxon>Bifurcata</taxon>
        <taxon>Unidentata</taxon>
        <taxon>Episquamata</taxon>
        <taxon>Toxicofera</taxon>
        <taxon>Serpentes</taxon>
        <taxon>Colubroidea</taxon>
        <taxon>Elapidae</taxon>
        <taxon>Elapinae</taxon>
        <taxon>Naja</taxon>
    </lineage>
</organism>
<dbReference type="InterPro" id="IPR003309">
    <property type="entry name" value="SCAN_dom"/>
</dbReference>
<dbReference type="OrthoDB" id="9427073at2759"/>
<reference evidence="3" key="2">
    <citation type="submission" date="2025-09" db="UniProtKB">
        <authorList>
            <consortium name="Ensembl"/>
        </authorList>
    </citation>
    <scope>IDENTIFICATION</scope>
</reference>
<proteinExistence type="predicted"/>
<evidence type="ECO:0000259" key="2">
    <source>
        <dbReference type="PROSITE" id="PS50804"/>
    </source>
</evidence>
<dbReference type="AlphaFoldDB" id="A0A8C6XKV1"/>
<dbReference type="FunFam" id="1.10.4020.10:FF:000001">
    <property type="entry name" value="zinc finger protein 263 isoform X1"/>
    <property type="match status" value="1"/>
</dbReference>
<evidence type="ECO:0000256" key="1">
    <source>
        <dbReference type="ARBA" id="ARBA00023242"/>
    </source>
</evidence>